<comment type="pathway">
    <text evidence="2">Lipid metabolism.</text>
</comment>
<keyword evidence="11" id="KW-1208">Phospholipid metabolism</keyword>
<proteinExistence type="predicted"/>
<dbReference type="PANTHER" id="PTHR15362">
    <property type="entry name" value="PHOSPHATIDYLINOSITOL SYNTHASE"/>
    <property type="match status" value="1"/>
</dbReference>
<evidence type="ECO:0000256" key="13">
    <source>
        <dbReference type="SAM" id="MobiDB-lite"/>
    </source>
</evidence>
<dbReference type="Pfam" id="PF03034">
    <property type="entry name" value="PSS"/>
    <property type="match status" value="1"/>
</dbReference>
<feature type="compositionally biased region" description="Basic residues" evidence="13">
    <location>
        <begin position="281"/>
        <end position="312"/>
    </location>
</feature>
<evidence type="ECO:0000256" key="3">
    <source>
        <dbReference type="ARBA" id="ARBA00022516"/>
    </source>
</evidence>
<feature type="transmembrane region" description="Helical" evidence="14">
    <location>
        <begin position="381"/>
        <end position="401"/>
    </location>
</feature>
<evidence type="ECO:0000313" key="16">
    <source>
        <dbReference type="Proteomes" id="UP001146793"/>
    </source>
</evidence>
<keyword evidence="5 14" id="KW-0812">Transmembrane</keyword>
<evidence type="ECO:0000256" key="1">
    <source>
        <dbReference type="ARBA" id="ARBA00004477"/>
    </source>
</evidence>
<keyword evidence="6" id="KW-0256">Endoplasmic reticulum</keyword>
<feature type="transmembrane region" description="Helical" evidence="14">
    <location>
        <begin position="45"/>
        <end position="63"/>
    </location>
</feature>
<feature type="transmembrane region" description="Helical" evidence="14">
    <location>
        <begin position="104"/>
        <end position="126"/>
    </location>
</feature>
<reference evidence="15" key="1">
    <citation type="submission" date="2022-08" db="EMBL/GenBank/DDBJ databases">
        <title>Novel sulphate-reducing endosymbionts in the free-living metamonad Anaeramoeba.</title>
        <authorList>
            <person name="Jerlstrom-Hultqvist J."/>
            <person name="Cepicka I."/>
            <person name="Gallot-Lavallee L."/>
            <person name="Salas-Leiva D."/>
            <person name="Curtis B.A."/>
            <person name="Zahonova K."/>
            <person name="Pipaliya S."/>
            <person name="Dacks J."/>
            <person name="Roger A.J."/>
        </authorList>
    </citation>
    <scope>NUCLEOTIDE SEQUENCE</scope>
    <source>
        <strain evidence="15">Busselton2</strain>
    </source>
</reference>
<sequence length="477" mass="56149">MNKNSKIEKKDEKIPNPVVSAMLTPGGGKAFADPNTYLNFLHKPHTILALVILGIFGIYFAVFQENIDLFSNYRHAVLGVVVVFLAFSVLHFHNHSFIKRPHPLFWRFVRGTAVLFLLFKVFLLFLTRDQARQVYHFIDPQLGVPLETERDYAVDCRIYTPENPDSKFANVKGTIDIFVFAHSVGWFGKAIVFRDQSLLWIVSIVFELCEFSLQHNYENFRECWWDHLLLDVLGCNLLGMLLGYALLKIFHLKFYTWNWKSGSKSKKTENVVDQKEERNNVKKNQKKNNQRNKKRNHKNKKSQQNNKQKKQKNMNILKRIPKPSEGFGNLFTGDKTNYRWHLFDSPKKFLAWCLLICIMLIIELNSFFLKRPLWVPSNHPLTILRMVGWGFWGVVAARDYFEYFTNPNCKKMGPDAWICLGIATVESLLAYKFGEGTMPKPFPPLVKWSWITFFSLFSIWFLWFFYIKKWLDKKKNK</sequence>
<evidence type="ECO:0000256" key="9">
    <source>
        <dbReference type="ARBA" id="ARBA00023136"/>
    </source>
</evidence>
<evidence type="ECO:0000256" key="8">
    <source>
        <dbReference type="ARBA" id="ARBA00023098"/>
    </source>
</evidence>
<dbReference type="PANTHER" id="PTHR15362:SF7">
    <property type="entry name" value="PHOSPHATIDYLSERINE SYNTHASE 2"/>
    <property type="match status" value="1"/>
</dbReference>
<evidence type="ECO:0000256" key="11">
    <source>
        <dbReference type="ARBA" id="ARBA00023264"/>
    </source>
</evidence>
<evidence type="ECO:0000256" key="14">
    <source>
        <dbReference type="SAM" id="Phobius"/>
    </source>
</evidence>
<accession>A0AAV7ZJ59</accession>
<comment type="caution">
    <text evidence="15">The sequence shown here is derived from an EMBL/GenBank/DDBJ whole genome shotgun (WGS) entry which is preliminary data.</text>
</comment>
<feature type="region of interest" description="Disordered" evidence="13">
    <location>
        <begin position="268"/>
        <end position="315"/>
    </location>
</feature>
<dbReference type="EMBL" id="JANTQA010000029">
    <property type="protein sequence ID" value="KAJ3441126.1"/>
    <property type="molecule type" value="Genomic_DNA"/>
</dbReference>
<feature type="transmembrane region" description="Helical" evidence="14">
    <location>
        <begin position="349"/>
        <end position="369"/>
    </location>
</feature>
<keyword evidence="9 14" id="KW-0472">Membrane</keyword>
<comment type="pathway">
    <text evidence="12">Phospholipid metabolism.</text>
</comment>
<feature type="transmembrane region" description="Helical" evidence="14">
    <location>
        <begin position="445"/>
        <end position="467"/>
    </location>
</feature>
<feature type="compositionally biased region" description="Basic and acidic residues" evidence="13">
    <location>
        <begin position="268"/>
        <end position="280"/>
    </location>
</feature>
<feature type="transmembrane region" description="Helical" evidence="14">
    <location>
        <begin position="413"/>
        <end position="433"/>
    </location>
</feature>
<dbReference type="GO" id="GO:0006659">
    <property type="term" value="P:phosphatidylserine biosynthetic process"/>
    <property type="evidence" value="ECO:0007669"/>
    <property type="project" value="InterPro"/>
</dbReference>
<evidence type="ECO:0000313" key="15">
    <source>
        <dbReference type="EMBL" id="KAJ3441126.1"/>
    </source>
</evidence>
<keyword evidence="3" id="KW-0444">Lipid biosynthesis</keyword>
<evidence type="ECO:0000256" key="7">
    <source>
        <dbReference type="ARBA" id="ARBA00022989"/>
    </source>
</evidence>
<name>A0AAV7ZJ59_9EUKA</name>
<dbReference type="Proteomes" id="UP001146793">
    <property type="component" value="Unassembled WGS sequence"/>
</dbReference>
<dbReference type="GO" id="GO:0005789">
    <property type="term" value="C:endoplasmic reticulum membrane"/>
    <property type="evidence" value="ECO:0007669"/>
    <property type="project" value="UniProtKB-SubCell"/>
</dbReference>
<keyword evidence="8" id="KW-0443">Lipid metabolism</keyword>
<keyword evidence="10" id="KW-0594">Phospholipid biosynthesis</keyword>
<protein>
    <submittedName>
        <fullName evidence="15">Phosphatidylserine synthase</fullName>
    </submittedName>
</protein>
<gene>
    <name evidence="15" type="ORF">M0812_13131</name>
</gene>
<keyword evidence="4" id="KW-0808">Transferase</keyword>
<keyword evidence="7 14" id="KW-1133">Transmembrane helix</keyword>
<dbReference type="GO" id="GO:0106245">
    <property type="term" value="F:L-serine-phosphatidylethanolamine phosphatidyltransferase activity"/>
    <property type="evidence" value="ECO:0007669"/>
    <property type="project" value="InterPro"/>
</dbReference>
<evidence type="ECO:0000256" key="2">
    <source>
        <dbReference type="ARBA" id="ARBA00005189"/>
    </source>
</evidence>
<dbReference type="InterPro" id="IPR004277">
    <property type="entry name" value="PSS"/>
</dbReference>
<feature type="transmembrane region" description="Helical" evidence="14">
    <location>
        <begin position="75"/>
        <end position="92"/>
    </location>
</feature>
<evidence type="ECO:0000256" key="10">
    <source>
        <dbReference type="ARBA" id="ARBA00023209"/>
    </source>
</evidence>
<comment type="subcellular location">
    <subcellularLocation>
        <location evidence="1">Endoplasmic reticulum membrane</location>
        <topology evidence="1">Multi-pass membrane protein</topology>
    </subcellularLocation>
</comment>
<evidence type="ECO:0000256" key="12">
    <source>
        <dbReference type="ARBA" id="ARBA00025707"/>
    </source>
</evidence>
<dbReference type="AlphaFoldDB" id="A0AAV7ZJ59"/>
<evidence type="ECO:0000256" key="4">
    <source>
        <dbReference type="ARBA" id="ARBA00022679"/>
    </source>
</evidence>
<evidence type="ECO:0000256" key="6">
    <source>
        <dbReference type="ARBA" id="ARBA00022824"/>
    </source>
</evidence>
<organism evidence="15 16">
    <name type="scientific">Anaeramoeba flamelloides</name>
    <dbReference type="NCBI Taxonomy" id="1746091"/>
    <lineage>
        <taxon>Eukaryota</taxon>
        <taxon>Metamonada</taxon>
        <taxon>Anaeramoebidae</taxon>
        <taxon>Anaeramoeba</taxon>
    </lineage>
</organism>
<feature type="transmembrane region" description="Helical" evidence="14">
    <location>
        <begin position="227"/>
        <end position="247"/>
    </location>
</feature>
<evidence type="ECO:0000256" key="5">
    <source>
        <dbReference type="ARBA" id="ARBA00022692"/>
    </source>
</evidence>